<accession>A0A9P5SKG4</accession>
<comment type="caution">
    <text evidence="3">The sequence shown here is derived from an EMBL/GenBank/DDBJ whole genome shotgun (WGS) entry which is preliminary data.</text>
</comment>
<evidence type="ECO:0000313" key="3">
    <source>
        <dbReference type="EMBL" id="KAF9332199.1"/>
    </source>
</evidence>
<organism evidence="3 4">
    <name type="scientific">Podila minutissima</name>
    <dbReference type="NCBI Taxonomy" id="64525"/>
    <lineage>
        <taxon>Eukaryota</taxon>
        <taxon>Fungi</taxon>
        <taxon>Fungi incertae sedis</taxon>
        <taxon>Mucoromycota</taxon>
        <taxon>Mortierellomycotina</taxon>
        <taxon>Mortierellomycetes</taxon>
        <taxon>Mortierellales</taxon>
        <taxon>Mortierellaceae</taxon>
        <taxon>Podila</taxon>
    </lineage>
</organism>
<keyword evidence="4" id="KW-1185">Reference proteome</keyword>
<dbReference type="InterPro" id="IPR029058">
    <property type="entry name" value="AB_hydrolase_fold"/>
</dbReference>
<dbReference type="PANTHER" id="PTHR48081:SF8">
    <property type="entry name" value="ALPHA_BETA HYDROLASE FOLD-3 DOMAIN-CONTAINING PROTEIN-RELATED"/>
    <property type="match status" value="1"/>
</dbReference>
<protein>
    <recommendedName>
        <fullName evidence="2">Alpha/beta hydrolase fold-3 domain-containing protein</fullName>
    </recommendedName>
</protein>
<gene>
    <name evidence="3" type="ORF">BG006_004939</name>
</gene>
<feature type="domain" description="Alpha/beta hydrolase fold-3" evidence="2">
    <location>
        <begin position="159"/>
        <end position="288"/>
    </location>
</feature>
<dbReference type="Pfam" id="PF07859">
    <property type="entry name" value="Abhydrolase_3"/>
    <property type="match status" value="1"/>
</dbReference>
<dbReference type="PANTHER" id="PTHR48081">
    <property type="entry name" value="AB HYDROLASE SUPERFAMILY PROTEIN C4A8.06C"/>
    <property type="match status" value="1"/>
</dbReference>
<sequence>MDLLRAFGRSSPRVVAGIIKFAFLHWRGRTPKGLHFKHGAVIAALSRAGDGVSNEQTRKLYNHGRSKNAVIEAKWTTAVDGKGWTGFWIPFQCEVPDAKTGCDASTLGQGCDLVLLYTHGGGFIYGHPLQNTVFMTELIHHTFVTKGIRLSFLVIDYNGDSAGGNLAHVLPLKIRDECPELGLPIGTIASSPYMFSPHPVDISIYDFITPLVCQRFVRAYSHYDPSTLASSYFIPLNAESLGGLPPMLVFIGGLEQFRPSIECFVKKAQADKCAVKVILAEARAHCWFLTPAISTPQDRVDAIEACTQFLANILKEE</sequence>
<evidence type="ECO:0000259" key="2">
    <source>
        <dbReference type="Pfam" id="PF07859"/>
    </source>
</evidence>
<proteinExistence type="predicted"/>
<reference evidence="3" key="1">
    <citation type="journal article" date="2020" name="Fungal Divers.">
        <title>Resolving the Mortierellaceae phylogeny through synthesis of multi-gene phylogenetics and phylogenomics.</title>
        <authorList>
            <person name="Vandepol N."/>
            <person name="Liber J."/>
            <person name="Desiro A."/>
            <person name="Na H."/>
            <person name="Kennedy M."/>
            <person name="Barry K."/>
            <person name="Grigoriev I.V."/>
            <person name="Miller A.N."/>
            <person name="O'Donnell K."/>
            <person name="Stajich J.E."/>
            <person name="Bonito G."/>
        </authorList>
    </citation>
    <scope>NUCLEOTIDE SEQUENCE</scope>
    <source>
        <strain evidence="3">NVP1</strain>
    </source>
</reference>
<dbReference type="InterPro" id="IPR050300">
    <property type="entry name" value="GDXG_lipolytic_enzyme"/>
</dbReference>
<dbReference type="InterPro" id="IPR013094">
    <property type="entry name" value="AB_hydrolase_3"/>
</dbReference>
<evidence type="ECO:0000256" key="1">
    <source>
        <dbReference type="ARBA" id="ARBA00022801"/>
    </source>
</evidence>
<name>A0A9P5SKG4_9FUNG</name>
<keyword evidence="1" id="KW-0378">Hydrolase</keyword>
<dbReference type="Proteomes" id="UP000696485">
    <property type="component" value="Unassembled WGS sequence"/>
</dbReference>
<evidence type="ECO:0000313" key="4">
    <source>
        <dbReference type="Proteomes" id="UP000696485"/>
    </source>
</evidence>
<dbReference type="EMBL" id="JAAAUY010000275">
    <property type="protein sequence ID" value="KAF9332199.1"/>
    <property type="molecule type" value="Genomic_DNA"/>
</dbReference>
<dbReference type="AlphaFoldDB" id="A0A9P5SKG4"/>
<dbReference type="GO" id="GO:0016787">
    <property type="term" value="F:hydrolase activity"/>
    <property type="evidence" value="ECO:0007669"/>
    <property type="project" value="UniProtKB-KW"/>
</dbReference>
<dbReference type="Gene3D" id="3.40.50.1820">
    <property type="entry name" value="alpha/beta hydrolase"/>
    <property type="match status" value="1"/>
</dbReference>
<dbReference type="SUPFAM" id="SSF53474">
    <property type="entry name" value="alpha/beta-Hydrolases"/>
    <property type="match status" value="1"/>
</dbReference>